<dbReference type="AlphaFoldDB" id="A0A0D3I3I9"/>
<dbReference type="HOGENOM" id="CLU_1113070_0_0_1"/>
<dbReference type="RefSeq" id="XP_005758253.1">
    <property type="nucleotide sequence ID" value="XM_005758196.1"/>
</dbReference>
<feature type="compositionally biased region" description="Basic and acidic residues" evidence="1">
    <location>
        <begin position="166"/>
        <end position="186"/>
    </location>
</feature>
<reference evidence="3" key="1">
    <citation type="journal article" date="2013" name="Nature">
        <title>Pan genome of the phytoplankton Emiliania underpins its global distribution.</title>
        <authorList>
            <person name="Read B.A."/>
            <person name="Kegel J."/>
            <person name="Klute M.J."/>
            <person name="Kuo A."/>
            <person name="Lefebvre S.C."/>
            <person name="Maumus F."/>
            <person name="Mayer C."/>
            <person name="Miller J."/>
            <person name="Monier A."/>
            <person name="Salamov A."/>
            <person name="Young J."/>
            <person name="Aguilar M."/>
            <person name="Claverie J.M."/>
            <person name="Frickenhaus S."/>
            <person name="Gonzalez K."/>
            <person name="Herman E.K."/>
            <person name="Lin Y.C."/>
            <person name="Napier J."/>
            <person name="Ogata H."/>
            <person name="Sarno A.F."/>
            <person name="Shmutz J."/>
            <person name="Schroeder D."/>
            <person name="de Vargas C."/>
            <person name="Verret F."/>
            <person name="von Dassow P."/>
            <person name="Valentin K."/>
            <person name="Van de Peer Y."/>
            <person name="Wheeler G."/>
            <person name="Dacks J.B."/>
            <person name="Delwiche C.F."/>
            <person name="Dyhrman S.T."/>
            <person name="Glockner G."/>
            <person name="John U."/>
            <person name="Richards T."/>
            <person name="Worden A.Z."/>
            <person name="Zhang X."/>
            <person name="Grigoriev I.V."/>
            <person name="Allen A.E."/>
            <person name="Bidle K."/>
            <person name="Borodovsky M."/>
            <person name="Bowler C."/>
            <person name="Brownlee C."/>
            <person name="Cock J.M."/>
            <person name="Elias M."/>
            <person name="Gladyshev V.N."/>
            <person name="Groth M."/>
            <person name="Guda C."/>
            <person name="Hadaegh A."/>
            <person name="Iglesias-Rodriguez M.D."/>
            <person name="Jenkins J."/>
            <person name="Jones B.M."/>
            <person name="Lawson T."/>
            <person name="Leese F."/>
            <person name="Lindquist E."/>
            <person name="Lobanov A."/>
            <person name="Lomsadze A."/>
            <person name="Malik S.B."/>
            <person name="Marsh M.E."/>
            <person name="Mackinder L."/>
            <person name="Mock T."/>
            <person name="Mueller-Roeber B."/>
            <person name="Pagarete A."/>
            <person name="Parker M."/>
            <person name="Probert I."/>
            <person name="Quesneville H."/>
            <person name="Raines C."/>
            <person name="Rensing S.A."/>
            <person name="Riano-Pachon D.M."/>
            <person name="Richier S."/>
            <person name="Rokitta S."/>
            <person name="Shiraiwa Y."/>
            <person name="Soanes D.M."/>
            <person name="van der Giezen M."/>
            <person name="Wahlund T.M."/>
            <person name="Williams B."/>
            <person name="Wilson W."/>
            <person name="Wolfe G."/>
            <person name="Wurch L.L."/>
        </authorList>
    </citation>
    <scope>NUCLEOTIDE SEQUENCE</scope>
</reference>
<accession>A0A0D3I3I9</accession>
<evidence type="ECO:0000313" key="2">
    <source>
        <dbReference type="EnsemblProtists" id="EOD05824"/>
    </source>
</evidence>
<organism evidence="2 3">
    <name type="scientific">Emiliania huxleyi (strain CCMP1516)</name>
    <dbReference type="NCBI Taxonomy" id="280463"/>
    <lineage>
        <taxon>Eukaryota</taxon>
        <taxon>Haptista</taxon>
        <taxon>Haptophyta</taxon>
        <taxon>Prymnesiophyceae</taxon>
        <taxon>Isochrysidales</taxon>
        <taxon>Noelaerhabdaceae</taxon>
        <taxon>Emiliania</taxon>
    </lineage>
</organism>
<reference evidence="2" key="2">
    <citation type="submission" date="2024-10" db="UniProtKB">
        <authorList>
            <consortium name="EnsemblProtists"/>
        </authorList>
    </citation>
    <scope>IDENTIFICATION</scope>
</reference>
<feature type="compositionally biased region" description="Low complexity" evidence="1">
    <location>
        <begin position="219"/>
        <end position="244"/>
    </location>
</feature>
<dbReference type="GeneID" id="17251966"/>
<dbReference type="KEGG" id="ehx:EMIHUDRAFT_438930"/>
<evidence type="ECO:0000256" key="1">
    <source>
        <dbReference type="SAM" id="MobiDB-lite"/>
    </source>
</evidence>
<feature type="region of interest" description="Disordered" evidence="1">
    <location>
        <begin position="110"/>
        <end position="250"/>
    </location>
</feature>
<protein>
    <submittedName>
        <fullName evidence="2">Uncharacterized protein</fullName>
    </submittedName>
</protein>
<dbReference type="Proteomes" id="UP000013827">
    <property type="component" value="Unassembled WGS sequence"/>
</dbReference>
<dbReference type="EnsemblProtists" id="EOD05824">
    <property type="protein sequence ID" value="EOD05824"/>
    <property type="gene ID" value="EMIHUDRAFT_438930"/>
</dbReference>
<proteinExistence type="predicted"/>
<name>A0A0D3I3I9_EMIH1</name>
<keyword evidence="3" id="KW-1185">Reference proteome</keyword>
<evidence type="ECO:0000313" key="3">
    <source>
        <dbReference type="Proteomes" id="UP000013827"/>
    </source>
</evidence>
<dbReference type="PaxDb" id="2903-EOD05824"/>
<feature type="compositionally biased region" description="Polar residues" evidence="1">
    <location>
        <begin position="110"/>
        <end position="121"/>
    </location>
</feature>
<sequence>MASSSPRRPSLSSRLSGLAGLASSVVESLGAGTEAFAMSAAVRGEISILERQIVEVKQEFGVSAFEPMLAGDTEATQRHFARACERVSKLETEVAARRAVLVALRRPSFTSSLSEDGSGTESAGGRRSGYASVSASGDEDATLSSRRVAARVAPPEPCPTPLPHTRQVEEKEAAELKALDELDKKRGGGGGASSTGGARALDDLLADASEWGESTPLTAPADAGEPAASAPADGTADLLGLGLDEPAVKS</sequence>